<keyword evidence="5" id="KW-0804">Transcription</keyword>
<dbReference type="PROSITE" id="PS50110">
    <property type="entry name" value="RESPONSE_REGULATORY"/>
    <property type="match status" value="1"/>
</dbReference>
<evidence type="ECO:0000256" key="2">
    <source>
        <dbReference type="ARBA" id="ARBA00023012"/>
    </source>
</evidence>
<dbReference type="PANTHER" id="PTHR48111:SF1">
    <property type="entry name" value="TWO-COMPONENT RESPONSE REGULATOR ORR33"/>
    <property type="match status" value="1"/>
</dbReference>
<dbReference type="InterPro" id="IPR001789">
    <property type="entry name" value="Sig_transdc_resp-reg_receiver"/>
</dbReference>
<keyword evidence="4" id="KW-0238">DNA-binding</keyword>
<dbReference type="EMBL" id="JBBUTI010000019">
    <property type="protein sequence ID" value="MEK8048510.1"/>
    <property type="molecule type" value="Genomic_DNA"/>
</dbReference>
<evidence type="ECO:0000256" key="1">
    <source>
        <dbReference type="ARBA" id="ARBA00022553"/>
    </source>
</evidence>
<keyword evidence="3" id="KW-0805">Transcription regulation</keyword>
<organism evidence="8 9">
    <name type="scientific">Ideonella margarita</name>
    <dbReference type="NCBI Taxonomy" id="2984191"/>
    <lineage>
        <taxon>Bacteria</taxon>
        <taxon>Pseudomonadati</taxon>
        <taxon>Pseudomonadota</taxon>
        <taxon>Betaproteobacteria</taxon>
        <taxon>Burkholderiales</taxon>
        <taxon>Sphaerotilaceae</taxon>
        <taxon>Ideonella</taxon>
    </lineage>
</organism>
<dbReference type="PANTHER" id="PTHR48111">
    <property type="entry name" value="REGULATOR OF RPOS"/>
    <property type="match status" value="1"/>
</dbReference>
<feature type="domain" description="Response regulatory" evidence="7">
    <location>
        <begin position="3"/>
        <end position="120"/>
    </location>
</feature>
<proteinExistence type="predicted"/>
<name>A0ABU9CDZ5_9BURK</name>
<dbReference type="Pfam" id="PF00072">
    <property type="entry name" value="Response_reg"/>
    <property type="match status" value="1"/>
</dbReference>
<evidence type="ECO:0000313" key="8">
    <source>
        <dbReference type="EMBL" id="MEK8048510.1"/>
    </source>
</evidence>
<dbReference type="CDD" id="cd17574">
    <property type="entry name" value="REC_OmpR"/>
    <property type="match status" value="1"/>
</dbReference>
<evidence type="ECO:0000256" key="3">
    <source>
        <dbReference type="ARBA" id="ARBA00023015"/>
    </source>
</evidence>
<evidence type="ECO:0000256" key="5">
    <source>
        <dbReference type="ARBA" id="ARBA00023163"/>
    </source>
</evidence>
<dbReference type="SMART" id="SM00448">
    <property type="entry name" value="REC"/>
    <property type="match status" value="1"/>
</dbReference>
<dbReference type="InterPro" id="IPR011006">
    <property type="entry name" value="CheY-like_superfamily"/>
</dbReference>
<dbReference type="Gene3D" id="3.40.50.2300">
    <property type="match status" value="1"/>
</dbReference>
<evidence type="ECO:0000259" key="7">
    <source>
        <dbReference type="PROSITE" id="PS50110"/>
    </source>
</evidence>
<protein>
    <submittedName>
        <fullName evidence="8">Response regulator</fullName>
    </submittedName>
</protein>
<evidence type="ECO:0000256" key="4">
    <source>
        <dbReference type="ARBA" id="ARBA00023125"/>
    </source>
</evidence>
<keyword evidence="1 6" id="KW-0597">Phosphoprotein</keyword>
<gene>
    <name evidence="8" type="ORF">AACH00_19325</name>
</gene>
<comment type="caution">
    <text evidence="8">The sequence shown here is derived from an EMBL/GenBank/DDBJ whole genome shotgun (WGS) entry which is preliminary data.</text>
</comment>
<dbReference type="Proteomes" id="UP001379945">
    <property type="component" value="Unassembled WGS sequence"/>
</dbReference>
<reference evidence="8 9" key="1">
    <citation type="submission" date="2024-04" db="EMBL/GenBank/DDBJ databases">
        <title>Novel species of the genus Ideonella isolated from streams.</title>
        <authorList>
            <person name="Lu H."/>
        </authorList>
    </citation>
    <scope>NUCLEOTIDE SEQUENCE [LARGE SCALE GENOMIC DNA]</scope>
    <source>
        <strain evidence="8 9">LYT19W</strain>
    </source>
</reference>
<dbReference type="SUPFAM" id="SSF52172">
    <property type="entry name" value="CheY-like"/>
    <property type="match status" value="1"/>
</dbReference>
<evidence type="ECO:0000313" key="9">
    <source>
        <dbReference type="Proteomes" id="UP001379945"/>
    </source>
</evidence>
<feature type="modified residue" description="4-aspartylphosphate" evidence="6">
    <location>
        <position position="52"/>
    </location>
</feature>
<keyword evidence="9" id="KW-1185">Reference proteome</keyword>
<keyword evidence="2" id="KW-0902">Two-component regulatory system</keyword>
<sequence length="120" mass="13136">MKRILIVDDQSEIRDLITMTLEDEPFELREAGDGATALQIAESFKPDMVLLDVMMPGFSGIQVCEQLRSKSGSSKSPVILMLSALADVTSRDAGLQAGATDYLCKPFSPSELRHAVHRLL</sequence>
<accession>A0ABU9CDZ5</accession>
<evidence type="ECO:0000256" key="6">
    <source>
        <dbReference type="PROSITE-ProRule" id="PRU00169"/>
    </source>
</evidence>
<dbReference type="InterPro" id="IPR039420">
    <property type="entry name" value="WalR-like"/>
</dbReference>
<dbReference type="RefSeq" id="WP_341400820.1">
    <property type="nucleotide sequence ID" value="NZ_JBBUTI010000019.1"/>
</dbReference>